<evidence type="ECO:0000313" key="2">
    <source>
        <dbReference type="Proteomes" id="UP001652432"/>
    </source>
</evidence>
<gene>
    <name evidence="1" type="ORF">OCV77_10270</name>
</gene>
<accession>A0ABT2T3U1</accession>
<dbReference type="RefSeq" id="WP_118798085.1">
    <property type="nucleotide sequence ID" value="NZ_JAOQKJ010000007.1"/>
</dbReference>
<dbReference type="EMBL" id="JAOQKJ010000007">
    <property type="protein sequence ID" value="MCU6744877.1"/>
    <property type="molecule type" value="Genomic_DNA"/>
</dbReference>
<dbReference type="Proteomes" id="UP001652432">
    <property type="component" value="Unassembled WGS sequence"/>
</dbReference>
<name>A0ABT2T3U1_9FIRM</name>
<reference evidence="1 2" key="1">
    <citation type="journal article" date="2021" name="ISME Commun">
        <title>Automated analysis of genomic sequences facilitates high-throughput and comprehensive description of bacteria.</title>
        <authorList>
            <person name="Hitch T.C.A."/>
        </authorList>
    </citation>
    <scope>NUCLEOTIDE SEQUENCE [LARGE SCALE GENOMIC DNA]</scope>
    <source>
        <strain evidence="1 2">Sanger_18</strain>
    </source>
</reference>
<organism evidence="1 2">
    <name type="scientific">Suilimivivens aceti</name>
    <dbReference type="NCBI Taxonomy" id="2981774"/>
    <lineage>
        <taxon>Bacteria</taxon>
        <taxon>Bacillati</taxon>
        <taxon>Bacillota</taxon>
        <taxon>Clostridia</taxon>
        <taxon>Lachnospirales</taxon>
        <taxon>Lachnospiraceae</taxon>
        <taxon>Suilimivivens</taxon>
    </lineage>
</organism>
<keyword evidence="2" id="KW-1185">Reference proteome</keyword>
<sequence>MWKIRQIFDGEYGCEERMPGEEMKCLVVLENEECLTKEVMAEDKFLTENGLNEGDIWPEQ</sequence>
<comment type="caution">
    <text evidence="1">The sequence shown here is derived from an EMBL/GenBank/DDBJ whole genome shotgun (WGS) entry which is preliminary data.</text>
</comment>
<evidence type="ECO:0000313" key="1">
    <source>
        <dbReference type="EMBL" id="MCU6744877.1"/>
    </source>
</evidence>
<protein>
    <submittedName>
        <fullName evidence="1">Uncharacterized protein</fullName>
    </submittedName>
</protein>
<proteinExistence type="predicted"/>